<accession>A0ACB9YUL2</accession>
<keyword evidence="2" id="KW-1185">Reference proteome</keyword>
<sequence>MKKPKDNVFILIAVDPIQPLGSPSTSPTSASAQARAATYTLHGQDAMDSNSDGDNESDRSNKSLIPDGSKDNRKSAKASRWLRTQFTNIRTSRTRQSLIAFFFVVVAVLLGVLLWLHGSGRLHEALKTTIPLQLNQGTYLGEIVSQSSKLPRSVEAFRGIPYAQSTAGDNRFQPPQLLNSTGNKNNVQRALDFGHVCPQNGGGKNQGEDCLNLNLYRPHFSDDPKTAAAEMAKLGVNSTKMPVVVYVHGGGFNSGSGSERNMQSFVSWSEIPLIGMSFNYRVGALGFLPSGLTAKEGLLNLGLKDQQAFFQWVQNNAADFGGDPNNVTIMGLSAGSHSIGHHLISYSPANKLTSAPVPFQKAILESGGSLARATFVPTHPLHEQQLQQFLLACGLGDTPDDKLFEELRALSLDKVVSASNSVWRRWNPSLRWAFQPVIDGPGGIIPDLPINSWNKGNVLRIPILTGFNTNEGAIFVSTKASDSSAMQNLMTGIIPALNKTDISTLDTLYPDPSSPVGQKLYIIKPPNGFGSQFWRLDDAYAHYAYICPVLQQAHLASTAQDAGPVYTYHYAARSAAYGGADHGDEAPVVTHDMNVISNYPGVVAMADDMTRYWSRFAATGNPGRAAGSTTANDTAIEWPKFVSPFVNDTASASNSNNTDTVALFGQGNDERMGVRGRQNKGVPVERSNLTERTLDECRFWWDRVLFSEGFGTGSASFKSNATTAAATKAKIKARL</sequence>
<dbReference type="Proteomes" id="UP001497700">
    <property type="component" value="Unassembled WGS sequence"/>
</dbReference>
<comment type="caution">
    <text evidence="1">The sequence shown here is derived from an EMBL/GenBank/DDBJ whole genome shotgun (WGS) entry which is preliminary data.</text>
</comment>
<reference evidence="1 2" key="1">
    <citation type="journal article" date="2022" name="New Phytol.">
        <title>Ecological generalism drives hyperdiversity of secondary metabolite gene clusters in xylarialean endophytes.</title>
        <authorList>
            <person name="Franco M.E.E."/>
            <person name="Wisecaver J.H."/>
            <person name="Arnold A.E."/>
            <person name="Ju Y.M."/>
            <person name="Slot J.C."/>
            <person name="Ahrendt S."/>
            <person name="Moore L.P."/>
            <person name="Eastman K.E."/>
            <person name="Scott K."/>
            <person name="Konkel Z."/>
            <person name="Mondo S.J."/>
            <person name="Kuo A."/>
            <person name="Hayes R.D."/>
            <person name="Haridas S."/>
            <person name="Andreopoulos B."/>
            <person name="Riley R."/>
            <person name="LaButti K."/>
            <person name="Pangilinan J."/>
            <person name="Lipzen A."/>
            <person name="Amirebrahimi M."/>
            <person name="Yan J."/>
            <person name="Adam C."/>
            <person name="Keymanesh K."/>
            <person name="Ng V."/>
            <person name="Louie K."/>
            <person name="Northen T."/>
            <person name="Drula E."/>
            <person name="Henrissat B."/>
            <person name="Hsieh H.M."/>
            <person name="Youens-Clark K."/>
            <person name="Lutzoni F."/>
            <person name="Miadlikowska J."/>
            <person name="Eastwood D.C."/>
            <person name="Hamelin R.C."/>
            <person name="Grigoriev I.V."/>
            <person name="U'Ren J.M."/>
        </authorList>
    </citation>
    <scope>NUCLEOTIDE SEQUENCE [LARGE SCALE GENOMIC DNA]</scope>
    <source>
        <strain evidence="1 2">CBS 119005</strain>
    </source>
</reference>
<name>A0ACB9YUL2_9PEZI</name>
<evidence type="ECO:0000313" key="2">
    <source>
        <dbReference type="Proteomes" id="UP001497700"/>
    </source>
</evidence>
<proteinExistence type="predicted"/>
<dbReference type="EMBL" id="MU393515">
    <property type="protein sequence ID" value="KAI4862937.1"/>
    <property type="molecule type" value="Genomic_DNA"/>
</dbReference>
<organism evidence="1 2">
    <name type="scientific">Hypoxylon rubiginosum</name>
    <dbReference type="NCBI Taxonomy" id="110542"/>
    <lineage>
        <taxon>Eukaryota</taxon>
        <taxon>Fungi</taxon>
        <taxon>Dikarya</taxon>
        <taxon>Ascomycota</taxon>
        <taxon>Pezizomycotina</taxon>
        <taxon>Sordariomycetes</taxon>
        <taxon>Xylariomycetidae</taxon>
        <taxon>Xylariales</taxon>
        <taxon>Hypoxylaceae</taxon>
        <taxon>Hypoxylon</taxon>
    </lineage>
</organism>
<evidence type="ECO:0000313" key="1">
    <source>
        <dbReference type="EMBL" id="KAI4862937.1"/>
    </source>
</evidence>
<protein>
    <submittedName>
        <fullName evidence="1">Alpha/beta-hydrolase</fullName>
    </submittedName>
</protein>
<gene>
    <name evidence="1" type="ORF">F4820DRAFT_393862</name>
</gene>